<organism evidence="5 6">
    <name type="scientific">Dentipellis fragilis</name>
    <dbReference type="NCBI Taxonomy" id="205917"/>
    <lineage>
        <taxon>Eukaryota</taxon>
        <taxon>Fungi</taxon>
        <taxon>Dikarya</taxon>
        <taxon>Basidiomycota</taxon>
        <taxon>Agaricomycotina</taxon>
        <taxon>Agaricomycetes</taxon>
        <taxon>Russulales</taxon>
        <taxon>Hericiaceae</taxon>
        <taxon>Dentipellis</taxon>
    </lineage>
</organism>
<evidence type="ECO:0000256" key="1">
    <source>
        <dbReference type="ARBA" id="ARBA00005912"/>
    </source>
</evidence>
<evidence type="ECO:0000259" key="4">
    <source>
        <dbReference type="Pfam" id="PF01765"/>
    </source>
</evidence>
<evidence type="ECO:0000256" key="2">
    <source>
        <dbReference type="ARBA" id="ARBA00022917"/>
    </source>
</evidence>
<dbReference type="GO" id="GO:0043023">
    <property type="term" value="F:ribosomal large subunit binding"/>
    <property type="evidence" value="ECO:0007669"/>
    <property type="project" value="TreeGrafter"/>
</dbReference>
<accession>A0A4Y9Y5H3</accession>
<comment type="similarity">
    <text evidence="1">Belongs to the RRF family.</text>
</comment>
<evidence type="ECO:0000256" key="3">
    <source>
        <dbReference type="ARBA" id="ARBA00024909"/>
    </source>
</evidence>
<dbReference type="InterPro" id="IPR036191">
    <property type="entry name" value="RRF_sf"/>
</dbReference>
<protein>
    <recommendedName>
        <fullName evidence="4">Ribosome recycling factor domain-containing protein</fullName>
    </recommendedName>
</protein>
<reference evidence="5 6" key="1">
    <citation type="submission" date="2019-02" db="EMBL/GenBank/DDBJ databases">
        <title>Genome sequencing of the rare red list fungi Dentipellis fragilis.</title>
        <authorList>
            <person name="Buettner E."/>
            <person name="Kellner H."/>
        </authorList>
    </citation>
    <scope>NUCLEOTIDE SEQUENCE [LARGE SCALE GENOMIC DNA]</scope>
    <source>
        <strain evidence="5 6">DSM 105465</strain>
    </source>
</reference>
<dbReference type="OrthoDB" id="407355at2759"/>
<dbReference type="InterPro" id="IPR002661">
    <property type="entry name" value="Ribosome_recyc_fac"/>
</dbReference>
<comment type="caution">
    <text evidence="5">The sequence shown here is derived from an EMBL/GenBank/DDBJ whole genome shotgun (WGS) entry which is preliminary data.</text>
</comment>
<keyword evidence="2" id="KW-0648">Protein biosynthesis</keyword>
<evidence type="ECO:0000313" key="6">
    <source>
        <dbReference type="Proteomes" id="UP000298327"/>
    </source>
</evidence>
<dbReference type="EMBL" id="SEOQ01000737">
    <property type="protein sequence ID" value="TFY57615.1"/>
    <property type="molecule type" value="Genomic_DNA"/>
</dbReference>
<dbReference type="SUPFAM" id="SSF55194">
    <property type="entry name" value="Ribosome recycling factor, RRF"/>
    <property type="match status" value="1"/>
</dbReference>
<dbReference type="Proteomes" id="UP000298327">
    <property type="component" value="Unassembled WGS sequence"/>
</dbReference>
<dbReference type="Gene3D" id="3.30.1360.40">
    <property type="match status" value="1"/>
</dbReference>
<dbReference type="Pfam" id="PF01765">
    <property type="entry name" value="RRF"/>
    <property type="match status" value="1"/>
</dbReference>
<sequence length="115" mass="13081">MLIVTVFDTHTLKAVETAIYDAKLPNIVPQRADERTLRIPIPKPTVDARLAMYTVAARHAEESRMQIRKQHQASLKKGKYAKHSVEVDEFQKLHDRYTQEVDSILAGLKKSTGAR</sequence>
<dbReference type="PANTHER" id="PTHR20982:SF3">
    <property type="entry name" value="MITOCHONDRIAL RIBOSOME RECYCLING FACTOR PSEUDO 1"/>
    <property type="match status" value="1"/>
</dbReference>
<feature type="domain" description="Ribosome recycling factor" evidence="4">
    <location>
        <begin position="1"/>
        <end position="110"/>
    </location>
</feature>
<gene>
    <name evidence="5" type="ORF">EVG20_g8475</name>
</gene>
<comment type="function">
    <text evidence="3">Necessary for protein synthesis in mitochondria. Functions as a ribosome recycling factor in mitochondria.</text>
</comment>
<dbReference type="AlphaFoldDB" id="A0A4Y9Y5H3"/>
<dbReference type="GO" id="GO:0006412">
    <property type="term" value="P:translation"/>
    <property type="evidence" value="ECO:0007669"/>
    <property type="project" value="UniProtKB-KW"/>
</dbReference>
<dbReference type="GO" id="GO:0005739">
    <property type="term" value="C:mitochondrion"/>
    <property type="evidence" value="ECO:0007669"/>
    <property type="project" value="TreeGrafter"/>
</dbReference>
<dbReference type="InterPro" id="IPR023584">
    <property type="entry name" value="Ribosome_recyc_fac_dom"/>
</dbReference>
<dbReference type="Gene3D" id="1.10.132.20">
    <property type="entry name" value="Ribosome-recycling factor"/>
    <property type="match status" value="1"/>
</dbReference>
<keyword evidence="6" id="KW-1185">Reference proteome</keyword>
<evidence type="ECO:0000313" key="5">
    <source>
        <dbReference type="EMBL" id="TFY57615.1"/>
    </source>
</evidence>
<proteinExistence type="inferred from homology"/>
<dbReference type="PANTHER" id="PTHR20982">
    <property type="entry name" value="RIBOSOME RECYCLING FACTOR"/>
    <property type="match status" value="1"/>
</dbReference>
<name>A0A4Y9Y5H3_9AGAM</name>
<dbReference type="STRING" id="205917.A0A4Y9Y5H3"/>